<proteinExistence type="predicted"/>
<dbReference type="EMBL" id="CAACVG010007848">
    <property type="protein sequence ID" value="VEN47343.1"/>
    <property type="molecule type" value="Genomic_DNA"/>
</dbReference>
<evidence type="ECO:0000313" key="3">
    <source>
        <dbReference type="Proteomes" id="UP000410492"/>
    </source>
</evidence>
<gene>
    <name evidence="2" type="ORF">CALMAC_LOCUS9145</name>
</gene>
<reference evidence="2 3" key="1">
    <citation type="submission" date="2019-01" db="EMBL/GenBank/DDBJ databases">
        <authorList>
            <person name="Sayadi A."/>
        </authorList>
    </citation>
    <scope>NUCLEOTIDE SEQUENCE [LARGE SCALE GENOMIC DNA]</scope>
</reference>
<sequence length="91" mass="9765">MPERRRTPSTRPPEDRQRQASRRFAPTGRCVCLSLAPSDAAGVCRAAATDPPTPAAFKLQPLSVVIVTAVHPSNVTHVHSALPAGPTRFTR</sequence>
<feature type="compositionally biased region" description="Basic and acidic residues" evidence="1">
    <location>
        <begin position="1"/>
        <end position="18"/>
    </location>
</feature>
<name>A0A653CHT6_CALMS</name>
<organism evidence="2 3">
    <name type="scientific">Callosobruchus maculatus</name>
    <name type="common">Southern cowpea weevil</name>
    <name type="synonym">Pulse bruchid</name>
    <dbReference type="NCBI Taxonomy" id="64391"/>
    <lineage>
        <taxon>Eukaryota</taxon>
        <taxon>Metazoa</taxon>
        <taxon>Ecdysozoa</taxon>
        <taxon>Arthropoda</taxon>
        <taxon>Hexapoda</taxon>
        <taxon>Insecta</taxon>
        <taxon>Pterygota</taxon>
        <taxon>Neoptera</taxon>
        <taxon>Endopterygota</taxon>
        <taxon>Coleoptera</taxon>
        <taxon>Polyphaga</taxon>
        <taxon>Cucujiformia</taxon>
        <taxon>Chrysomeloidea</taxon>
        <taxon>Chrysomelidae</taxon>
        <taxon>Bruchinae</taxon>
        <taxon>Bruchini</taxon>
        <taxon>Callosobruchus</taxon>
    </lineage>
</organism>
<dbReference type="AlphaFoldDB" id="A0A653CHT6"/>
<evidence type="ECO:0000256" key="1">
    <source>
        <dbReference type="SAM" id="MobiDB-lite"/>
    </source>
</evidence>
<keyword evidence="3" id="KW-1185">Reference proteome</keyword>
<protein>
    <submittedName>
        <fullName evidence="2">Uncharacterized protein</fullName>
    </submittedName>
</protein>
<feature type="region of interest" description="Disordered" evidence="1">
    <location>
        <begin position="1"/>
        <end position="23"/>
    </location>
</feature>
<evidence type="ECO:0000313" key="2">
    <source>
        <dbReference type="EMBL" id="VEN47343.1"/>
    </source>
</evidence>
<accession>A0A653CHT6</accession>
<dbReference type="Proteomes" id="UP000410492">
    <property type="component" value="Unassembled WGS sequence"/>
</dbReference>